<reference evidence="3 4" key="1">
    <citation type="submission" date="2016-10" db="EMBL/GenBank/DDBJ databases">
        <authorList>
            <person name="de Groot N.N."/>
        </authorList>
    </citation>
    <scope>NUCLEOTIDE SEQUENCE [LARGE SCALE GENOMIC DNA]</scope>
    <source>
        <strain evidence="3 4">DSM 15827</strain>
    </source>
</reference>
<accession>A0A1H9N4I8</accession>
<dbReference type="Proteomes" id="UP000198556">
    <property type="component" value="Unassembled WGS sequence"/>
</dbReference>
<dbReference type="PANTHER" id="PTHR28629">
    <property type="entry name" value="TRIOKINASE/FMN CYCLASE"/>
    <property type="match status" value="1"/>
</dbReference>
<evidence type="ECO:0000313" key="3">
    <source>
        <dbReference type="EMBL" id="SER30697.1"/>
    </source>
</evidence>
<sequence>MKSILKDREIPYEMLEGVAFAHPNLQYIEDTGIIINKQCNKQTVPIISGGGSGHEPAHFGYVGNGMLAASVSGPLFVPPTYKEILQAIHSVPTENGVFLIVKNFEADMKEFYRAIELARNEGITVKYIVTHDDISVDTYNYQKRHRGVAGTVLVHKILGAAAMEGATIEELEALGLVLTTKIVTLGVALESARIEGYPEYSFPLEKDEVSFGIGIHGELGYRNEKVDSSERLAIELVNKLKAFSKWQEGDEYILLINGLGSMPLMEQYMFTNDIRRLMQLEGLVIKFCKVGNYMTSYNMDGISLTACPVVDPKWLEYLNAPTTAFAW</sequence>
<dbReference type="NCBIfam" id="TIGR02362">
    <property type="entry name" value="dhaK1b"/>
    <property type="match status" value="1"/>
</dbReference>
<dbReference type="InterPro" id="IPR050861">
    <property type="entry name" value="Dihydroxyacetone_Kinase"/>
</dbReference>
<feature type="domain" description="DhaK" evidence="2">
    <location>
        <begin position="6"/>
        <end position="327"/>
    </location>
</feature>
<dbReference type="EMBL" id="FOGF01000034">
    <property type="protein sequence ID" value="SER30697.1"/>
    <property type="molecule type" value="Genomic_DNA"/>
</dbReference>
<dbReference type="GO" id="GO:0005829">
    <property type="term" value="C:cytosol"/>
    <property type="evidence" value="ECO:0007669"/>
    <property type="project" value="TreeGrafter"/>
</dbReference>
<dbReference type="InterPro" id="IPR004006">
    <property type="entry name" value="DhaK_dom"/>
</dbReference>
<dbReference type="OrthoDB" id="9806345at2"/>
<keyword evidence="3" id="KW-0418">Kinase</keyword>
<dbReference type="GO" id="GO:0004371">
    <property type="term" value="F:glycerone kinase activity"/>
    <property type="evidence" value="ECO:0007669"/>
    <property type="project" value="UniProtKB-UniRule"/>
</dbReference>
<dbReference type="InterPro" id="IPR012735">
    <property type="entry name" value="DhaK_1b"/>
</dbReference>
<gene>
    <name evidence="3" type="ORF">SAMN05421767_13414</name>
</gene>
<dbReference type="Gene3D" id="3.30.1180.20">
    <property type="entry name" value="Dihydroxyacetone kinase, domain 2"/>
    <property type="match status" value="1"/>
</dbReference>
<evidence type="ECO:0000259" key="2">
    <source>
        <dbReference type="PROSITE" id="PS51481"/>
    </source>
</evidence>
<dbReference type="PROSITE" id="PS51481">
    <property type="entry name" value="DHAK"/>
    <property type="match status" value="1"/>
</dbReference>
<evidence type="ECO:0000256" key="1">
    <source>
        <dbReference type="NCBIfam" id="TIGR02362"/>
    </source>
</evidence>
<keyword evidence="3" id="KW-0808">Transferase</keyword>
<dbReference type="SUPFAM" id="SSF82549">
    <property type="entry name" value="DAK1/DegV-like"/>
    <property type="match status" value="1"/>
</dbReference>
<dbReference type="GO" id="GO:0019563">
    <property type="term" value="P:glycerol catabolic process"/>
    <property type="evidence" value="ECO:0007669"/>
    <property type="project" value="TreeGrafter"/>
</dbReference>
<keyword evidence="4" id="KW-1185">Reference proteome</keyword>
<dbReference type="Pfam" id="PF02733">
    <property type="entry name" value="Dak1"/>
    <property type="match status" value="1"/>
</dbReference>
<name>A0A1H9N4I8_9LACT</name>
<dbReference type="AlphaFoldDB" id="A0A1H9N4I8"/>
<dbReference type="Gene3D" id="3.40.50.10440">
    <property type="entry name" value="Dihydroxyacetone kinase, domain 1"/>
    <property type="match status" value="1"/>
</dbReference>
<organism evidence="3 4">
    <name type="scientific">Granulicatella balaenopterae</name>
    <dbReference type="NCBI Taxonomy" id="137733"/>
    <lineage>
        <taxon>Bacteria</taxon>
        <taxon>Bacillati</taxon>
        <taxon>Bacillota</taxon>
        <taxon>Bacilli</taxon>
        <taxon>Lactobacillales</taxon>
        <taxon>Carnobacteriaceae</taxon>
        <taxon>Granulicatella</taxon>
    </lineage>
</organism>
<dbReference type="STRING" id="137733.SAMN05421767_13414"/>
<dbReference type="PANTHER" id="PTHR28629:SF4">
    <property type="entry name" value="TRIOKINASE_FMN CYCLASE"/>
    <property type="match status" value="1"/>
</dbReference>
<protein>
    <recommendedName>
        <fullName evidence="1">DhaKLM operon coactivator DhaQ</fullName>
    </recommendedName>
</protein>
<evidence type="ECO:0000313" key="4">
    <source>
        <dbReference type="Proteomes" id="UP000198556"/>
    </source>
</evidence>
<dbReference type="FunFam" id="3.40.50.10440:FF:000001">
    <property type="entry name" value="Dihydroxyacetone kinase, DhaK subunit"/>
    <property type="match status" value="1"/>
</dbReference>
<proteinExistence type="predicted"/>